<evidence type="ECO:0000256" key="2">
    <source>
        <dbReference type="ARBA" id="ARBA00023002"/>
    </source>
</evidence>
<dbReference type="RefSeq" id="WP_068667761.1">
    <property type="nucleotide sequence ID" value="NZ_LYPB01000078.1"/>
</dbReference>
<proteinExistence type="inferred from homology"/>
<keyword evidence="2" id="KW-0560">Oxidoreductase</keyword>
<dbReference type="SMART" id="SM00822">
    <property type="entry name" value="PKS_KR"/>
    <property type="match status" value="1"/>
</dbReference>
<dbReference type="PRINTS" id="PR00080">
    <property type="entry name" value="SDRFAMILY"/>
</dbReference>
<dbReference type="InterPro" id="IPR036291">
    <property type="entry name" value="NAD(P)-bd_dom_sf"/>
</dbReference>
<dbReference type="EMBL" id="LYPB01000078">
    <property type="protein sequence ID" value="OAS15913.1"/>
    <property type="molecule type" value="Genomic_DNA"/>
</dbReference>
<feature type="domain" description="Ketoreductase" evidence="3">
    <location>
        <begin position="6"/>
        <end position="150"/>
    </location>
</feature>
<reference evidence="4 5" key="1">
    <citation type="submission" date="2016-05" db="EMBL/GenBank/DDBJ databases">
        <title>Paenibacillus sp. 1ZS3-15 nov., isolated from the rhizosphere soil.</title>
        <authorList>
            <person name="Zhang X.X."/>
            <person name="Zhang J."/>
        </authorList>
    </citation>
    <scope>NUCLEOTIDE SEQUENCE [LARGE SCALE GENOMIC DNA]</scope>
    <source>
        <strain evidence="4 5">1ZS3-15</strain>
    </source>
</reference>
<dbReference type="InterPro" id="IPR057326">
    <property type="entry name" value="KR_dom"/>
</dbReference>
<dbReference type="PRINTS" id="PR00081">
    <property type="entry name" value="GDHRDH"/>
</dbReference>
<organism evidence="4 5">
    <name type="scientific">Paenibacillus oryzisoli</name>
    <dbReference type="NCBI Taxonomy" id="1850517"/>
    <lineage>
        <taxon>Bacteria</taxon>
        <taxon>Bacillati</taxon>
        <taxon>Bacillota</taxon>
        <taxon>Bacilli</taxon>
        <taxon>Bacillales</taxon>
        <taxon>Paenibacillaceae</taxon>
        <taxon>Paenibacillus</taxon>
    </lineage>
</organism>
<dbReference type="Gene3D" id="3.40.50.720">
    <property type="entry name" value="NAD(P)-binding Rossmann-like Domain"/>
    <property type="match status" value="1"/>
</dbReference>
<comment type="caution">
    <text evidence="4">The sequence shown here is derived from an EMBL/GenBank/DDBJ whole genome shotgun (WGS) entry which is preliminary data.</text>
</comment>
<dbReference type="SUPFAM" id="SSF51735">
    <property type="entry name" value="NAD(P)-binding Rossmann-fold domains"/>
    <property type="match status" value="1"/>
</dbReference>
<dbReference type="OrthoDB" id="9805904at2"/>
<dbReference type="AlphaFoldDB" id="A0A198A4M6"/>
<dbReference type="GO" id="GO:0016491">
    <property type="term" value="F:oxidoreductase activity"/>
    <property type="evidence" value="ECO:0007669"/>
    <property type="project" value="UniProtKB-KW"/>
</dbReference>
<evidence type="ECO:0000313" key="5">
    <source>
        <dbReference type="Proteomes" id="UP000078454"/>
    </source>
</evidence>
<evidence type="ECO:0000259" key="3">
    <source>
        <dbReference type="SMART" id="SM00822"/>
    </source>
</evidence>
<protein>
    <submittedName>
        <fullName evidence="4">3-oxoacyl-ACP reductase</fullName>
    </submittedName>
</protein>
<keyword evidence="5" id="KW-1185">Reference proteome</keyword>
<dbReference type="Proteomes" id="UP000078454">
    <property type="component" value="Unassembled WGS sequence"/>
</dbReference>
<dbReference type="STRING" id="1850517.A8708_09480"/>
<dbReference type="InterPro" id="IPR002347">
    <property type="entry name" value="SDR_fam"/>
</dbReference>
<dbReference type="PANTHER" id="PTHR43639:SF1">
    <property type="entry name" value="SHORT-CHAIN DEHYDROGENASE_REDUCTASE FAMILY PROTEIN"/>
    <property type="match status" value="1"/>
</dbReference>
<gene>
    <name evidence="4" type="ORF">A8708_09480</name>
</gene>
<comment type="similarity">
    <text evidence="1">Belongs to the short-chain dehydrogenases/reductases (SDR) family.</text>
</comment>
<dbReference type="CDD" id="cd05233">
    <property type="entry name" value="SDR_c"/>
    <property type="match status" value="1"/>
</dbReference>
<name>A0A198A4M6_9BACL</name>
<dbReference type="FunFam" id="3.40.50.720:FF:000084">
    <property type="entry name" value="Short-chain dehydrogenase reductase"/>
    <property type="match status" value="1"/>
</dbReference>
<dbReference type="GO" id="GO:0008206">
    <property type="term" value="P:bile acid metabolic process"/>
    <property type="evidence" value="ECO:0007669"/>
    <property type="project" value="UniProtKB-ARBA"/>
</dbReference>
<evidence type="ECO:0000313" key="4">
    <source>
        <dbReference type="EMBL" id="OAS15913.1"/>
    </source>
</evidence>
<dbReference type="PANTHER" id="PTHR43639">
    <property type="entry name" value="OXIDOREDUCTASE, SHORT-CHAIN DEHYDROGENASE/REDUCTASE FAMILY (AFU_ORTHOLOGUE AFUA_5G02870)"/>
    <property type="match status" value="1"/>
</dbReference>
<accession>A0A198A4M6</accession>
<dbReference type="Pfam" id="PF13561">
    <property type="entry name" value="adh_short_C2"/>
    <property type="match status" value="1"/>
</dbReference>
<evidence type="ECO:0000256" key="1">
    <source>
        <dbReference type="ARBA" id="ARBA00006484"/>
    </source>
</evidence>
<sequence length="245" mass="26293">MSNQDKVYVITGGSSGLGKAMAVELVKRGANVVINGRREQALADAAKDIDPTGKQVHIVAGDVMESNVAQRLVDEALAKFGRIDTLINNAGIFIAKPFTEYTEEEFTRYMGTNVVGFFHLTQRALVQMLKQGAGHVINITTSLTDSPSEQVPSALANLTKGGVNSTTKALAIEYAKRGIRVNAISPGVIKTPMHAPETFEFLSKLHPMGRMGEQQEIVDAVLYLDSAKFVTGEILHVDGGQSAGH</sequence>